<dbReference type="AlphaFoldDB" id="A0A1G9ZXD7"/>
<dbReference type="EMBL" id="FNIA01000023">
    <property type="protein sequence ID" value="SDN25754.1"/>
    <property type="molecule type" value="Genomic_DNA"/>
</dbReference>
<accession>A0A1G9ZXD7</accession>
<dbReference type="STRING" id="996166.SAMN05192554_12317"/>
<proteinExistence type="predicted"/>
<name>A0A1G9ZXD7_9EURY</name>
<feature type="transmembrane region" description="Helical" evidence="1">
    <location>
        <begin position="73"/>
        <end position="92"/>
    </location>
</feature>
<feature type="transmembrane region" description="Helical" evidence="1">
    <location>
        <begin position="285"/>
        <end position="313"/>
    </location>
</feature>
<keyword evidence="1" id="KW-0472">Membrane</keyword>
<dbReference type="Proteomes" id="UP000199370">
    <property type="component" value="Unassembled WGS sequence"/>
</dbReference>
<keyword evidence="1" id="KW-1133">Transmembrane helix</keyword>
<reference evidence="2 3" key="1">
    <citation type="submission" date="2016-10" db="EMBL/GenBank/DDBJ databases">
        <authorList>
            <person name="de Groot N.N."/>
        </authorList>
    </citation>
    <scope>NUCLEOTIDE SEQUENCE [LARGE SCALE GENOMIC DNA]</scope>
    <source>
        <strain evidence="3">EB21,IBRC-M 10013,KCTC 4048</strain>
    </source>
</reference>
<protein>
    <submittedName>
        <fullName evidence="2">Uncharacterized protein</fullName>
    </submittedName>
</protein>
<dbReference type="OrthoDB" id="202254at2157"/>
<feature type="transmembrane region" description="Helical" evidence="1">
    <location>
        <begin position="32"/>
        <end position="53"/>
    </location>
</feature>
<gene>
    <name evidence="2" type="ORF">SAMN05192554_12317</name>
</gene>
<evidence type="ECO:0000313" key="3">
    <source>
        <dbReference type="Proteomes" id="UP000199370"/>
    </source>
</evidence>
<keyword evidence="1" id="KW-0812">Transmembrane</keyword>
<dbReference type="RefSeq" id="WP_089735586.1">
    <property type="nucleotide sequence ID" value="NZ_FNIA01000023.1"/>
</dbReference>
<evidence type="ECO:0000256" key="1">
    <source>
        <dbReference type="SAM" id="Phobius"/>
    </source>
</evidence>
<dbReference type="Pfam" id="PF25927">
    <property type="entry name" value="DUF7972"/>
    <property type="match status" value="1"/>
</dbReference>
<dbReference type="InterPro" id="IPR058278">
    <property type="entry name" value="DUF7972"/>
</dbReference>
<feature type="transmembrane region" description="Helical" evidence="1">
    <location>
        <begin position="254"/>
        <end position="273"/>
    </location>
</feature>
<organism evidence="2 3">
    <name type="scientific">Haloarchaeobius iranensis</name>
    <dbReference type="NCBI Taxonomy" id="996166"/>
    <lineage>
        <taxon>Archaea</taxon>
        <taxon>Methanobacteriati</taxon>
        <taxon>Methanobacteriota</taxon>
        <taxon>Stenosarchaea group</taxon>
        <taxon>Halobacteria</taxon>
        <taxon>Halobacteriales</taxon>
        <taxon>Halorubellaceae</taxon>
        <taxon>Haloarchaeobius</taxon>
    </lineage>
</organism>
<keyword evidence="3" id="KW-1185">Reference proteome</keyword>
<sequence>MDEADGASDDTMRSRAQESSWKLRLLLDANRWLVAAGILTFVFLGTLAAGLAVDGVARLTAGDPVETLFQAHVTAIVTGVTLVLTLNQLVLSQELGPAGDQRERMAGATTFREDVADVVGVPVAPADPAAFLKAMLDAADERAADLAESAAADGEAVGHIESLTDAVQTNAAVSDELSGTEFGDFDVVAAALDFNYSWKLYAAKRLRAEHGEELSDDAAATLDELVDLLSLFGPAREHVKTLYFQWELVDLSRAISYTAVPALLVAIAMLSFFDPTSPAFAGSTFGVAHVLLVYALASTLSVAPFAILLAYVLRVATVAKRTLSIGPFILRDTDRSFDYDDD</sequence>
<evidence type="ECO:0000313" key="2">
    <source>
        <dbReference type="EMBL" id="SDN25754.1"/>
    </source>
</evidence>